<keyword evidence="2" id="KW-1185">Reference proteome</keyword>
<name>A0ABV1HX95_9FIRM</name>
<sequence length="296" mass="34890">MQKETKTEVYQAADDFLMSPKVDFCFKELFQSPKVRQGFLAAILGKNPGEIVETQLMQTILSKESADSKYGILDVRVLMTNGSQIDLEMQVAPLEYWDKRMIFYLSKMYTEQIQEGDDYDKIKKCVRVHVSILDFNHFKDDNKCYREIAFCDLENGEKYTDLLEIHVMELKKLPEEQTDEPLLIKWMRFLAANRKEDFEKMAEQDQYIGEAYETLKKLSADETKRLEYEVRQKALRDKNAIEDYGYHRGEKAGEELGRSRVNRLNAKLLEEDRLDDLKESLLDTDYQQKLFEEFGL</sequence>
<dbReference type="NCBIfam" id="TIGR01784">
    <property type="entry name" value="T_den_put_tspse"/>
    <property type="match status" value="1"/>
</dbReference>
<dbReference type="PANTHER" id="PTHR41317:SF1">
    <property type="entry name" value="PD-(D_E)XK NUCLEASE FAMILY TRANSPOSASE"/>
    <property type="match status" value="1"/>
</dbReference>
<dbReference type="Pfam" id="PF12784">
    <property type="entry name" value="PDDEXK_2"/>
    <property type="match status" value="1"/>
</dbReference>
<dbReference type="Proteomes" id="UP001470288">
    <property type="component" value="Unassembled WGS sequence"/>
</dbReference>
<gene>
    <name evidence="1" type="ORF">WMO62_01625</name>
</gene>
<dbReference type="PANTHER" id="PTHR41317">
    <property type="entry name" value="PD-(D_E)XK NUCLEASE FAMILY TRANSPOSASE"/>
    <property type="match status" value="1"/>
</dbReference>
<evidence type="ECO:0000313" key="2">
    <source>
        <dbReference type="Proteomes" id="UP001470288"/>
    </source>
</evidence>
<reference evidence="1 2" key="1">
    <citation type="submission" date="2024-03" db="EMBL/GenBank/DDBJ databases">
        <title>Human intestinal bacterial collection.</title>
        <authorList>
            <person name="Pauvert C."/>
            <person name="Hitch T.C.A."/>
            <person name="Clavel T."/>
        </authorList>
    </citation>
    <scope>NUCLEOTIDE SEQUENCE [LARGE SCALE GENOMIC DNA]</scope>
    <source>
        <strain evidence="1 2">CLA-AA-H78B</strain>
    </source>
</reference>
<proteinExistence type="predicted"/>
<organism evidence="1 2">
    <name type="scientific">Hominiventricola aquisgranensis</name>
    <dbReference type="NCBI Taxonomy" id="3133164"/>
    <lineage>
        <taxon>Bacteria</taxon>
        <taxon>Bacillati</taxon>
        <taxon>Bacillota</taxon>
        <taxon>Clostridia</taxon>
        <taxon>Lachnospirales</taxon>
        <taxon>Lachnospiraceae</taxon>
        <taxon>Hominiventricola</taxon>
    </lineage>
</organism>
<protein>
    <submittedName>
        <fullName evidence="1">Rpn family recombination-promoting nuclease/putative transposase</fullName>
    </submittedName>
</protein>
<dbReference type="EMBL" id="JBBMFC010000002">
    <property type="protein sequence ID" value="MEQ2577538.1"/>
    <property type="molecule type" value="Genomic_DNA"/>
</dbReference>
<dbReference type="RefSeq" id="WP_118438635.1">
    <property type="nucleotide sequence ID" value="NZ_JBBMFC010000002.1"/>
</dbReference>
<comment type="caution">
    <text evidence="1">The sequence shown here is derived from an EMBL/GenBank/DDBJ whole genome shotgun (WGS) entry which is preliminary data.</text>
</comment>
<dbReference type="InterPro" id="IPR010106">
    <property type="entry name" value="RpnA"/>
</dbReference>
<accession>A0ABV1HX95</accession>
<evidence type="ECO:0000313" key="1">
    <source>
        <dbReference type="EMBL" id="MEQ2577538.1"/>
    </source>
</evidence>